<comment type="similarity">
    <text evidence="3">Belongs to the BLM10 family.</text>
</comment>
<dbReference type="GO" id="GO:0010499">
    <property type="term" value="P:proteasomal ubiquitin-independent protein catabolic process"/>
    <property type="evidence" value="ECO:0007669"/>
    <property type="project" value="TreeGrafter"/>
</dbReference>
<organism evidence="14 15">
    <name type="scientific">Orbilia oligospora</name>
    <name type="common">Nematode-trapping fungus</name>
    <name type="synonym">Arthrobotrys oligospora</name>
    <dbReference type="NCBI Taxonomy" id="2813651"/>
    <lineage>
        <taxon>Eukaryota</taxon>
        <taxon>Fungi</taxon>
        <taxon>Dikarya</taxon>
        <taxon>Ascomycota</taxon>
        <taxon>Pezizomycotina</taxon>
        <taxon>Orbiliomycetes</taxon>
        <taxon>Orbiliales</taxon>
        <taxon>Orbiliaceae</taxon>
        <taxon>Orbilia</taxon>
    </lineage>
</organism>
<feature type="region of interest" description="Disordered" evidence="9">
    <location>
        <begin position="18"/>
        <end position="38"/>
    </location>
</feature>
<dbReference type="InterPro" id="IPR016024">
    <property type="entry name" value="ARM-type_fold"/>
</dbReference>
<comment type="caution">
    <text evidence="14">The sequence shown here is derived from an EMBL/GenBank/DDBJ whole genome shotgun (WGS) entry which is preliminary data.</text>
</comment>
<dbReference type="InterPro" id="IPR032372">
    <property type="entry name" value="Blm10_N"/>
</dbReference>
<gene>
    <name evidence="14" type="ORF">EYR41_008208</name>
</gene>
<dbReference type="Pfam" id="PF11919">
    <property type="entry name" value="PSME4_C"/>
    <property type="match status" value="1"/>
</dbReference>
<keyword evidence="5" id="KW-0677">Repeat</keyword>
<dbReference type="Gene3D" id="1.10.287.2210">
    <property type="match status" value="1"/>
</dbReference>
<evidence type="ECO:0000256" key="2">
    <source>
        <dbReference type="ARBA" id="ARBA00004496"/>
    </source>
</evidence>
<evidence type="ECO:0000256" key="6">
    <source>
        <dbReference type="ARBA" id="ARBA00022763"/>
    </source>
</evidence>
<dbReference type="GO" id="GO:0006281">
    <property type="term" value="P:DNA repair"/>
    <property type="evidence" value="ECO:0007669"/>
    <property type="project" value="UniProtKB-KW"/>
</dbReference>
<evidence type="ECO:0000259" key="12">
    <source>
        <dbReference type="Pfam" id="PF16547"/>
    </source>
</evidence>
<dbReference type="Pfam" id="PF16547">
    <property type="entry name" value="BLM10_N"/>
    <property type="match status" value="1"/>
</dbReference>
<dbReference type="InterPro" id="IPR055455">
    <property type="entry name" value="HEAT_PSME4"/>
</dbReference>
<accession>A0A7C8K4B5</accession>
<evidence type="ECO:0000256" key="7">
    <source>
        <dbReference type="ARBA" id="ARBA00023204"/>
    </source>
</evidence>
<feature type="compositionally biased region" description="Acidic residues" evidence="9">
    <location>
        <begin position="942"/>
        <end position="959"/>
    </location>
</feature>
<feature type="domain" description="Proteasome activator Blm10 middle HEAT repeats region" evidence="11">
    <location>
        <begin position="378"/>
        <end position="922"/>
    </location>
</feature>
<dbReference type="InterPro" id="IPR035309">
    <property type="entry name" value="PSME4"/>
</dbReference>
<keyword evidence="6" id="KW-0227">DNA damage</keyword>
<dbReference type="GO" id="GO:0016504">
    <property type="term" value="F:peptidase activator activity"/>
    <property type="evidence" value="ECO:0007669"/>
    <property type="project" value="InterPro"/>
</dbReference>
<feature type="region of interest" description="Disordered" evidence="9">
    <location>
        <begin position="933"/>
        <end position="964"/>
    </location>
</feature>
<dbReference type="Proteomes" id="UP000297595">
    <property type="component" value="Unassembled WGS sequence"/>
</dbReference>
<reference evidence="14 15" key="1">
    <citation type="submission" date="2019-03" db="EMBL/GenBank/DDBJ databases">
        <title>Nematode-trapping fungi genome.</title>
        <authorList>
            <person name="Vidal-Diez De Ulzurrun G."/>
        </authorList>
    </citation>
    <scope>NUCLEOTIDE SEQUENCE [LARGE SCALE GENOMIC DNA]</scope>
    <source>
        <strain evidence="14 15">TWF154</strain>
    </source>
</reference>
<dbReference type="PANTHER" id="PTHR32170">
    <property type="entry name" value="PROTEASOME ACTIVATOR COMPLEX SUBUNIT 4"/>
    <property type="match status" value="1"/>
</dbReference>
<dbReference type="Pfam" id="PF23096">
    <property type="entry name" value="HEAT_PSME4"/>
    <property type="match status" value="1"/>
</dbReference>
<evidence type="ECO:0000256" key="9">
    <source>
        <dbReference type="SAM" id="MobiDB-lite"/>
    </source>
</evidence>
<evidence type="ECO:0000313" key="14">
    <source>
        <dbReference type="EMBL" id="TGJ66592.1"/>
    </source>
</evidence>
<sequence>MDQRFLDSLSLHSGASIDGAQDISRTTTPGPGWTDESDDEIKLPRQRQRTFPYTQYLPYECETEEVRLRNLEEIIKKLYIAVEAGDFAPGALHWTRELRSWLQMKFDLPRHTRAKLVKLFYNLALSRGLTLSVSERFASMFMLLTKRKHYLKPGNDLYLDWYPLYRELKIFILPQETGFINTTHVKRNVRTLTKMCTFCQLYTSPAEIPRMLEEFLPYYSLSHPEGAFIVVGLLNLLMPTTPPPPTFPDGQPDKYLPGLFHMWALGSRSRVFDVNFLDLLSRLARDSLPANHVNFGPYGIFTKEQSATIFTAVLRLLEIPVGQASSPYSPIVDISAGLAATLDKDPKKHPVAHHIARWVVMSLSPHALLEGGSILESLEALIQAVETFFHPSNNGNWTKTLSQLAFYLSDFFVMRWNREQSGEMDIPEDRLLTPELKRRFVLALRDAVFMGIYSKSGTAMNFAMQSLQSLAFLEPDLIIPGSLQRIYPAMQGLVEVHRTSSSLRALQVLAGIIVRHRGYRVHTTTLLSLALPGIDANDLDKTLQTLAFIQSVAYNVPFHDLSGTSENAEVFEGKLALEWIQKQVEALEAGDLEGFTQYSTHTQNEDADLLKSSTYGFNEFISSFLDRVFTLLENLPDASRVRSGSPEEAIINTLPSTFLPLLAALSPSLYDLALNKIANFVGNHVIHQARDAMAFICDALCKVNPEKALKRLLPLLISGIKAEIEENGAASTRHSGADVLPRDRALVWFVTILSMCVVHVGSALLVYKTELLDITDFMQKRCKGIPAVHVSNLIHHLLLSLTLTYTNDFALDEPTEDGIGQYSDILSIAPRIMLKSSIGVETWGKIVEPQKLNIKWHVPTEEEVRLAAQIFEKLSKNALERLDQLISDEFGSKRDGVGKEWSDDVSRNLVLIRLLLSGIASLVDVSGRGVVKSDNLRSGPSPDDDEHSLSFEDEEDTADYDNNQQQSFTYPTGYFFQDTGHEIYTLIHELRCQIGEALHRVHGFLLEAQQDDIACFNALYTAYRSWFVDVGIERSAQVVERILRLFESDIHLFKISGLRKVYPRPLLLRRANLYHLQRLRSNAGPRKRTSLDELLLLDLAESAVSSYTEIRRHAQSAAESACKVIIGARPLVIPKLIEAFEDATKTNNHGRMKGAMYSLLLGSLSKTIGRDWRFAPRVIKAFIAASAADKLSVQKLAMGATFQVIDYGRPLEQMVLLDEQVIEAIAPSEDVRDLIIRRKQKVVTRSQEIEKRKAELVTELVDVAKGSHWKIANRTVTVILGMGMRFDTLANESMVELMTAGSVDTHPMLRGLYCSGMIALFCLIELRSACKHKYQNFLLDNYHFPSQRELVVDKTDSKWTGAFLEGFSQEPTSFYVDFDHIGWLAWAKKMTVFEANPTQKREWDAVEMKARGNIGRLIDRAWFHSLCEYMKQEPREGIADRFRMASPILLQFIFELVREEATVLTFYDIRVEVLELFGDGSDKNQHRATAEIFGALLNSTRECSANEKEQIWDFILPVITKIFDDGLNPDNLSYWVAFIHASLQGKDLRRSWPIVQYLAGFRLDLSSNAAFKESSKIQLLQQCINDAGWHFRLHQPIWDDFIQHLDHPYKGVREAIGQTLACISRTRYHESFFCVEDFLEIQRNHSSVGIPPYHSENNLADVFPRILNQLQVWRGTLGQQNISSYTSASKTVLLWLESTLSSHECTQLAPLFSRAFINEILHMIDVREDPELISLAYNVFRHLPDIPHPIGQNDAFIEGLIQTGSNAGSWHQRLRVLLNIGVVYFRRLFLLSPEQRRSLFSCVSNMLGDPQLEVRIGAAATLSGMIRCSSAPFRNRIVPLLKKRFVNLLLKNPLSREILAQPGSSQQKPTINRHAAVLGLNALVQAFPYVSPPPPWLPEVLTILALRAASDPGMVGESVKTCLSDFKKTRQDTWHIDVKAFTSDQLEDLEGVLWKSYFA</sequence>
<evidence type="ECO:0000259" key="10">
    <source>
        <dbReference type="Pfam" id="PF11919"/>
    </source>
</evidence>
<dbReference type="PANTHER" id="PTHR32170:SF3">
    <property type="entry name" value="PROTEASOME ACTIVATOR COMPLEX SUBUNIT 4"/>
    <property type="match status" value="1"/>
</dbReference>
<name>A0A7C8K4B5_ORBOL</name>
<comment type="subcellular location">
    <subcellularLocation>
        <location evidence="2">Cytoplasm</location>
    </subcellularLocation>
    <subcellularLocation>
        <location evidence="1">Nucleus</location>
    </subcellularLocation>
</comment>
<dbReference type="InterPro" id="IPR032430">
    <property type="entry name" value="Blm10_mid"/>
</dbReference>
<proteinExistence type="inferred from homology"/>
<keyword evidence="4" id="KW-0963">Cytoplasm</keyword>
<feature type="domain" description="Proteasome activator complex subunit 4-like HEAT repeat-like" evidence="13">
    <location>
        <begin position="1374"/>
        <end position="1581"/>
    </location>
</feature>
<protein>
    <submittedName>
        <fullName evidence="14">Uncharacterized protein</fullName>
    </submittedName>
</protein>
<evidence type="ECO:0000256" key="8">
    <source>
        <dbReference type="ARBA" id="ARBA00023242"/>
    </source>
</evidence>
<evidence type="ECO:0000256" key="4">
    <source>
        <dbReference type="ARBA" id="ARBA00022490"/>
    </source>
</evidence>
<dbReference type="EMBL" id="SOZJ01000005">
    <property type="protein sequence ID" value="TGJ66592.1"/>
    <property type="molecule type" value="Genomic_DNA"/>
</dbReference>
<evidence type="ECO:0000256" key="5">
    <source>
        <dbReference type="ARBA" id="ARBA00022737"/>
    </source>
</evidence>
<dbReference type="GO" id="GO:0005634">
    <property type="term" value="C:nucleus"/>
    <property type="evidence" value="ECO:0007669"/>
    <property type="project" value="UniProtKB-SubCell"/>
</dbReference>
<evidence type="ECO:0000259" key="11">
    <source>
        <dbReference type="Pfam" id="PF16507"/>
    </source>
</evidence>
<dbReference type="SUPFAM" id="SSF48371">
    <property type="entry name" value="ARM repeat"/>
    <property type="match status" value="1"/>
</dbReference>
<keyword evidence="7" id="KW-0234">DNA repair</keyword>
<dbReference type="GO" id="GO:0070628">
    <property type="term" value="F:proteasome binding"/>
    <property type="evidence" value="ECO:0007669"/>
    <property type="project" value="InterPro"/>
</dbReference>
<feature type="domain" description="Proteasome activator Blm10 N-terminal" evidence="12">
    <location>
        <begin position="21"/>
        <end position="90"/>
    </location>
</feature>
<dbReference type="InterPro" id="IPR021843">
    <property type="entry name" value="PSME4_C"/>
</dbReference>
<evidence type="ECO:0000313" key="15">
    <source>
        <dbReference type="Proteomes" id="UP000297595"/>
    </source>
</evidence>
<keyword evidence="8" id="KW-0539">Nucleus</keyword>
<dbReference type="Pfam" id="PF16507">
    <property type="entry name" value="HEAT_PSME4_mid"/>
    <property type="match status" value="1"/>
</dbReference>
<evidence type="ECO:0000256" key="3">
    <source>
        <dbReference type="ARBA" id="ARBA00005739"/>
    </source>
</evidence>
<evidence type="ECO:0000259" key="13">
    <source>
        <dbReference type="Pfam" id="PF23096"/>
    </source>
</evidence>
<feature type="domain" description="Proteasome activator complex subunit 4 C-terminal" evidence="10">
    <location>
        <begin position="1871"/>
        <end position="1959"/>
    </location>
</feature>
<dbReference type="GO" id="GO:0005829">
    <property type="term" value="C:cytosol"/>
    <property type="evidence" value="ECO:0007669"/>
    <property type="project" value="TreeGrafter"/>
</dbReference>
<evidence type="ECO:0000256" key="1">
    <source>
        <dbReference type="ARBA" id="ARBA00004123"/>
    </source>
</evidence>